<evidence type="ECO:0000313" key="1">
    <source>
        <dbReference type="EMBL" id="AEF94089.1"/>
    </source>
</evidence>
<dbReference type="KEGG" id="dca:Desca_1229"/>
<sequence length="153" mass="16740">MKGKHLTLLIGPAKYQEDDQRMVSMFLAEPGKKIICGSTTATMVSRFLPGGELPTPTNVPGLILVTDGTMTLRLVLDLLQGFIMDDLPHRTDAKALVSSLLEANSISFLIGMAVNKSQRSLSLPAKPVVKSRLVRELADLLQDKGKQVMVEYF</sequence>
<dbReference type="HOGENOM" id="CLU_1710293_0_0_9"/>
<accession>F6B434</accession>
<dbReference type="RefSeq" id="WP_003541672.1">
    <property type="nucleotide sequence ID" value="NC_015565.1"/>
</dbReference>
<proteinExistence type="predicted"/>
<dbReference type="STRING" id="868595.Desca_1229"/>
<dbReference type="AlphaFoldDB" id="F6B434"/>
<keyword evidence="2" id="KW-1185">Reference proteome</keyword>
<dbReference type="eggNOG" id="COG2208">
    <property type="taxonomic scope" value="Bacteria"/>
</dbReference>
<protein>
    <submittedName>
        <fullName evidence="1">Sigma factor PP2C-like phosphatase</fullName>
    </submittedName>
</protein>
<gene>
    <name evidence="1" type="ordered locus">Desca_1229</name>
</gene>
<reference evidence="1 2" key="1">
    <citation type="submission" date="2011-05" db="EMBL/GenBank/DDBJ databases">
        <title>Complete sequence of Desulfotomaculum carboxydivorans CO-1-SRB.</title>
        <authorList>
            <consortium name="US DOE Joint Genome Institute"/>
            <person name="Lucas S."/>
            <person name="Han J."/>
            <person name="Lapidus A."/>
            <person name="Cheng J.-F."/>
            <person name="Goodwin L."/>
            <person name="Pitluck S."/>
            <person name="Peters L."/>
            <person name="Mikhailova N."/>
            <person name="Lu M."/>
            <person name="Han C."/>
            <person name="Tapia R."/>
            <person name="Land M."/>
            <person name="Hauser L."/>
            <person name="Kyrpides N."/>
            <person name="Ivanova N."/>
            <person name="Pagani I."/>
            <person name="Stams A."/>
            <person name="Plugge C."/>
            <person name="Muyzer G."/>
            <person name="Kuever J."/>
            <person name="Parshina S."/>
            <person name="Ivanova A."/>
            <person name="Nazina T."/>
            <person name="Woyke T."/>
        </authorList>
    </citation>
    <scope>NUCLEOTIDE SEQUENCE [LARGE SCALE GENOMIC DNA]</scope>
    <source>
        <strain evidence="2">DSM 14880 / VKM B-2319 / CO-1-SRB</strain>
    </source>
</reference>
<organism evidence="1 2">
    <name type="scientific">Desulfotomaculum nigrificans (strain DSM 14880 / VKM B-2319 / CO-1-SRB)</name>
    <name type="common">Desulfotomaculum carboxydivorans</name>
    <dbReference type="NCBI Taxonomy" id="868595"/>
    <lineage>
        <taxon>Bacteria</taxon>
        <taxon>Bacillati</taxon>
        <taxon>Bacillota</taxon>
        <taxon>Clostridia</taxon>
        <taxon>Eubacteriales</taxon>
        <taxon>Desulfotomaculaceae</taxon>
        <taxon>Desulfotomaculum</taxon>
    </lineage>
</organism>
<name>F6B434_DESCC</name>
<dbReference type="EMBL" id="CP002736">
    <property type="protein sequence ID" value="AEF94089.1"/>
    <property type="molecule type" value="Genomic_DNA"/>
</dbReference>
<dbReference type="Proteomes" id="UP000009226">
    <property type="component" value="Chromosome"/>
</dbReference>
<evidence type="ECO:0000313" key="2">
    <source>
        <dbReference type="Proteomes" id="UP000009226"/>
    </source>
</evidence>